<organism evidence="2 3">
    <name type="scientific">Beauveria bassiana</name>
    <name type="common">White muscardine disease fungus</name>
    <name type="synonym">Tritirachium shiotae</name>
    <dbReference type="NCBI Taxonomy" id="176275"/>
    <lineage>
        <taxon>Eukaryota</taxon>
        <taxon>Fungi</taxon>
        <taxon>Dikarya</taxon>
        <taxon>Ascomycota</taxon>
        <taxon>Pezizomycotina</taxon>
        <taxon>Sordariomycetes</taxon>
        <taxon>Hypocreomycetidae</taxon>
        <taxon>Hypocreales</taxon>
        <taxon>Cordycipitaceae</taxon>
        <taxon>Beauveria</taxon>
    </lineage>
</organism>
<protein>
    <submittedName>
        <fullName evidence="2">Lysine acetyltransferase</fullName>
    </submittedName>
</protein>
<accession>A0A2N6NBN1</accession>
<name>A0A2N6NBN1_BEABA</name>
<evidence type="ECO:0000313" key="3">
    <source>
        <dbReference type="Proteomes" id="UP000235728"/>
    </source>
</evidence>
<dbReference type="PANTHER" id="PTHR34815">
    <property type="entry name" value="LYSINE ACETYLTRANSFERASE"/>
    <property type="match status" value="1"/>
</dbReference>
<proteinExistence type="predicted"/>
<evidence type="ECO:0000259" key="1">
    <source>
        <dbReference type="Pfam" id="PF22998"/>
    </source>
</evidence>
<dbReference type="GO" id="GO:0016740">
    <property type="term" value="F:transferase activity"/>
    <property type="evidence" value="ECO:0007669"/>
    <property type="project" value="UniProtKB-KW"/>
</dbReference>
<dbReference type="InterPro" id="IPR055100">
    <property type="entry name" value="GNAT_LYC1-like"/>
</dbReference>
<keyword evidence="2" id="KW-0808">Transferase</keyword>
<dbReference type="SUPFAM" id="SSF55729">
    <property type="entry name" value="Acyl-CoA N-acyltransferases (Nat)"/>
    <property type="match status" value="1"/>
</dbReference>
<dbReference type="Proteomes" id="UP000235728">
    <property type="component" value="Unassembled WGS sequence"/>
</dbReference>
<dbReference type="OMA" id="WIANERF"/>
<dbReference type="InterPro" id="IPR053013">
    <property type="entry name" value="LAT"/>
</dbReference>
<dbReference type="PANTHER" id="PTHR34815:SF4">
    <property type="entry name" value="N-ACETYLTRANSFERASE DOMAIN-CONTAINING PROTEIN"/>
    <property type="match status" value="1"/>
</dbReference>
<dbReference type="InterPro" id="IPR016181">
    <property type="entry name" value="Acyl_CoA_acyltransferase"/>
</dbReference>
<feature type="domain" description="LYC1 C-terminal" evidence="1">
    <location>
        <begin position="190"/>
        <end position="414"/>
    </location>
</feature>
<reference evidence="2 3" key="1">
    <citation type="journal article" date="2016" name="Appl. Microbiol. Biotechnol.">
        <title>Characterization of T-DNA insertion mutants with decreased virulence in the entomopathogenic fungus Beauveria bassiana JEF-007.</title>
        <authorList>
            <person name="Kim S."/>
            <person name="Lee S.J."/>
            <person name="Nai Y.S."/>
            <person name="Yu J.S."/>
            <person name="Lee M.R."/>
            <person name="Yang Y.T."/>
            <person name="Kim J.S."/>
        </authorList>
    </citation>
    <scope>NUCLEOTIDE SEQUENCE [LARGE SCALE GENOMIC DNA]</scope>
    <source>
        <strain evidence="2 3">JEF-007</strain>
    </source>
</reference>
<sequence length="414" mass="44583">MTSSSLPPASSPFVVLAAASPSEQRHAWRATHPFWGRGLTLAQYIAREEHLLTHTTLARDGGLTPWILTTTTSGDDDPRPVLSSCETLAKRAIVASPDGSSVTDVVAHGVASVFTEPGYRSRGYAGRMMELLGAALARREEASPGAARFSVLFSDIGPRFYANHQWKPMGNMHLAFPVGGGGGGSGVPSTSTPARITELTDQHLEALTARDEQLLRAQLSQPIAAGARHTVRVAVLPDYATLEWHFRREDHHMLGNLPGPATPRVRGALYTPPTPGNDAGDTRRRVWGFWVRSRSDGGSSSSSSSSSSSAPVVTVLHFLRLVVENDAQTSDEELAAALDGIIEVARREAAGCGASSVEMWNPSTRVAAVFRERLPQLQGRIVQRDESSLASLRWFGAGSVDDVEWVANEKFAWC</sequence>
<dbReference type="Pfam" id="PF22998">
    <property type="entry name" value="GNAT_LYC1-like"/>
    <property type="match status" value="1"/>
</dbReference>
<comment type="caution">
    <text evidence="2">The sequence shown here is derived from an EMBL/GenBank/DDBJ whole genome shotgun (WGS) entry which is preliminary data.</text>
</comment>
<dbReference type="EMBL" id="MRVG01000012">
    <property type="protein sequence ID" value="PMB64681.1"/>
    <property type="molecule type" value="Genomic_DNA"/>
</dbReference>
<evidence type="ECO:0000313" key="2">
    <source>
        <dbReference type="EMBL" id="PMB64681.1"/>
    </source>
</evidence>
<dbReference type="AlphaFoldDB" id="A0A2N6NBN1"/>
<dbReference type="Gene3D" id="3.40.630.30">
    <property type="match status" value="1"/>
</dbReference>
<gene>
    <name evidence="2" type="primary">LYC1</name>
    <name evidence="2" type="ORF">BM221_009521</name>
</gene>